<gene>
    <name evidence="2" type="ORF">H9L22_01265</name>
</gene>
<dbReference type="NCBIfam" id="TIGR03491">
    <property type="entry name" value="TM0106 family RecB-like putative nuclease"/>
    <property type="match status" value="1"/>
</dbReference>
<dbReference type="AlphaFoldDB" id="A0A7H0H6K4"/>
<dbReference type="RefSeq" id="WP_187721287.1">
    <property type="nucleotide sequence ID" value="NZ_BAABBL010000013.1"/>
</dbReference>
<proteinExistence type="predicted"/>
<feature type="domain" description="YprB ribonuclease H-like" evidence="1">
    <location>
        <begin position="380"/>
        <end position="558"/>
    </location>
</feature>
<accession>A0A7H0H6K4</accession>
<evidence type="ECO:0000259" key="1">
    <source>
        <dbReference type="Pfam" id="PF13482"/>
    </source>
</evidence>
<sequence>MTGFVLDPYAARSCPVKTLHTFDPTQAQPEVPLDESLHDSFQGGSDFRNEALTRMLAAQPDAVDLRGHRLAGTPREARVTATLEAMHRGAPLIVGGTLPEDREGHRIGQPDALIRGDDSPGGGPGYWPCQIKPYRVREKQLGADTLSTSSLTRPGELSVLPDARYRTYREGVLLELAHHWKLLETCGFASGRLIVAVVGDDRSRDGSPTLTWVDLTEKFIRTYSRSAGHKLRSPLERYEHEHRFRVHVAETAMVRTGVDDPPPAVRPIRVKECEWCSWWSVCRPLIDDDDLSLRISKAPLDVRELQTLLGLGISTVAELAEADIDAILPDYLPLTGHRDRSEARLRQAARRARMLANGVDLERVSVDPIGVPRSAVEVDLDIETADDGCVYLWGALLHDAAGTRFVDFSSFEHLTPADETDLAVRFAEWLLDLTTRHPETLVFHYSDYETVHLRRLADRTGHPALLAACDLIRGHFVDLFSYVRDNFVGVDGLGLKVVATRGAGFAWRDEEPGGLASRTWFNQAVDGATPAEREAARTRVLEYNEDDVRATSVLREWLTGMDAAG</sequence>
<dbReference type="InterPro" id="IPR012337">
    <property type="entry name" value="RNaseH-like_sf"/>
</dbReference>
<protein>
    <submittedName>
        <fullName evidence="2">TM0106 family RecB-like putative nuclease</fullName>
    </submittedName>
</protein>
<organism evidence="2 3">
    <name type="scientific">Tessaracoccus defluvii</name>
    <dbReference type="NCBI Taxonomy" id="1285901"/>
    <lineage>
        <taxon>Bacteria</taxon>
        <taxon>Bacillati</taxon>
        <taxon>Actinomycetota</taxon>
        <taxon>Actinomycetes</taxon>
        <taxon>Propionibacteriales</taxon>
        <taxon>Propionibacteriaceae</taxon>
        <taxon>Tessaracoccus</taxon>
    </lineage>
</organism>
<dbReference type="InterPro" id="IPR019993">
    <property type="entry name" value="RecB_nuclease_TM0106_put"/>
</dbReference>
<dbReference type="Pfam" id="PF13482">
    <property type="entry name" value="RNase_H_2"/>
    <property type="match status" value="1"/>
</dbReference>
<dbReference type="InterPro" id="IPR038720">
    <property type="entry name" value="YprB_RNase_H-like_dom"/>
</dbReference>
<keyword evidence="3" id="KW-1185">Reference proteome</keyword>
<evidence type="ECO:0000313" key="2">
    <source>
        <dbReference type="EMBL" id="QNP56170.1"/>
    </source>
</evidence>
<reference evidence="2 3" key="1">
    <citation type="submission" date="2020-08" db="EMBL/GenBank/DDBJ databases">
        <title>Genome sequence of Tessaracoccus defluvii JCM 17540T.</title>
        <authorList>
            <person name="Hyun D.-W."/>
            <person name="Bae J.-W."/>
        </authorList>
    </citation>
    <scope>NUCLEOTIDE SEQUENCE [LARGE SCALE GENOMIC DNA]</scope>
    <source>
        <strain evidence="2 3">JCM 17540</strain>
    </source>
</reference>
<evidence type="ECO:0000313" key="3">
    <source>
        <dbReference type="Proteomes" id="UP000516117"/>
    </source>
</evidence>
<dbReference type="Proteomes" id="UP000516117">
    <property type="component" value="Chromosome"/>
</dbReference>
<name>A0A7H0H6K4_9ACTN</name>
<dbReference type="SUPFAM" id="SSF53098">
    <property type="entry name" value="Ribonuclease H-like"/>
    <property type="match status" value="1"/>
</dbReference>
<dbReference type="KEGG" id="tdf:H9L22_01265"/>
<dbReference type="EMBL" id="CP060789">
    <property type="protein sequence ID" value="QNP56170.1"/>
    <property type="molecule type" value="Genomic_DNA"/>
</dbReference>